<evidence type="ECO:0000313" key="1">
    <source>
        <dbReference type="EMBL" id="STY60380.1"/>
    </source>
</evidence>
<organism evidence="1 2">
    <name type="scientific">Mannheimia haemolytica</name>
    <name type="common">Pasteurella haemolytica</name>
    <dbReference type="NCBI Taxonomy" id="75985"/>
    <lineage>
        <taxon>Bacteria</taxon>
        <taxon>Pseudomonadati</taxon>
        <taxon>Pseudomonadota</taxon>
        <taxon>Gammaproteobacteria</taxon>
        <taxon>Pasteurellales</taxon>
        <taxon>Pasteurellaceae</taxon>
        <taxon>Mannheimia</taxon>
    </lineage>
</organism>
<sequence>MQEILNLGFTSVNEFVKAIIVENAKIFCEFSDLKGNHRPIILKASIGIVVLERKFLESGTIYSVVTAYRRTNPHGIQIGTMK</sequence>
<dbReference type="Proteomes" id="UP000254802">
    <property type="component" value="Unassembled WGS sequence"/>
</dbReference>
<proteinExistence type="predicted"/>
<protein>
    <submittedName>
        <fullName evidence="1">Uncharacterized protein</fullName>
    </submittedName>
</protein>
<evidence type="ECO:0000313" key="2">
    <source>
        <dbReference type="Proteomes" id="UP000254802"/>
    </source>
</evidence>
<dbReference type="EMBL" id="UGPN01000002">
    <property type="protein sequence ID" value="STY60380.1"/>
    <property type="molecule type" value="Genomic_DNA"/>
</dbReference>
<reference evidence="1 2" key="1">
    <citation type="submission" date="2018-06" db="EMBL/GenBank/DDBJ databases">
        <authorList>
            <consortium name="Pathogen Informatics"/>
            <person name="Doyle S."/>
        </authorList>
    </citation>
    <scope>NUCLEOTIDE SEQUENCE [LARGE SCALE GENOMIC DNA]</scope>
    <source>
        <strain evidence="1 2">NCTC10638</strain>
    </source>
</reference>
<gene>
    <name evidence="1" type="ORF">NCTC10638_01578</name>
</gene>
<name>A0A378MVY9_MANHA</name>
<dbReference type="STRING" id="75985.WC39_11310"/>
<accession>A0A378MVY9</accession>
<dbReference type="AlphaFoldDB" id="A0A378MVY9"/>